<reference evidence="3" key="1">
    <citation type="submission" date="2009-09" db="EMBL/GenBank/DDBJ databases">
        <title>The complete genome of Kribbella flavida DSM 17836.</title>
        <authorList>
            <consortium name="US DOE Joint Genome Institute (JGI-PGF)"/>
            <person name="Lucas S."/>
            <person name="Copeland A."/>
            <person name="Lapidus A."/>
            <person name="Glavina del Rio T."/>
            <person name="Dalin E."/>
            <person name="Tice H."/>
            <person name="Bruce D."/>
            <person name="Goodwin L."/>
            <person name="Pitluck S."/>
            <person name="Kyrpides N."/>
            <person name="Mavromatis K."/>
            <person name="Ivanova N."/>
            <person name="Saunders E."/>
            <person name="Brettin T."/>
            <person name="Detter J.C."/>
            <person name="Han C."/>
            <person name="Larimer F."/>
            <person name="Land M."/>
            <person name="Hauser L."/>
            <person name="Markowitz V."/>
            <person name="Cheng J.-F."/>
            <person name="Hugenholtz P."/>
            <person name="Woyke T."/>
            <person name="Wu D."/>
            <person name="Pukall R."/>
            <person name="Klenk H.-P."/>
            <person name="Eisen J.A."/>
        </authorList>
    </citation>
    <scope>NUCLEOTIDE SEQUENCE [LARGE SCALE GENOMIC DNA]</scope>
    <source>
        <strain evidence="3">DSM 17836 / JCM 10339 / NBRC 14399</strain>
    </source>
</reference>
<evidence type="ECO:0000313" key="3">
    <source>
        <dbReference type="Proteomes" id="UP000007967"/>
    </source>
</evidence>
<protein>
    <recommendedName>
        <fullName evidence="4">Helix-turn-helix domain-containing protein</fullName>
    </recommendedName>
</protein>
<dbReference type="EMBL" id="CP001736">
    <property type="protein sequence ID" value="ADB32374.1"/>
    <property type="molecule type" value="Genomic_DNA"/>
</dbReference>
<feature type="region of interest" description="Disordered" evidence="1">
    <location>
        <begin position="121"/>
        <end position="145"/>
    </location>
</feature>
<name>D2PKQ7_KRIFD</name>
<feature type="compositionally biased region" description="Basic and acidic residues" evidence="1">
    <location>
        <begin position="121"/>
        <end position="130"/>
    </location>
</feature>
<evidence type="ECO:0008006" key="4">
    <source>
        <dbReference type="Google" id="ProtNLM"/>
    </source>
</evidence>
<dbReference type="Proteomes" id="UP000007967">
    <property type="component" value="Chromosome"/>
</dbReference>
<keyword evidence="3" id="KW-1185">Reference proteome</keyword>
<gene>
    <name evidence="2" type="ordered locus">Kfla_3313</name>
</gene>
<reference evidence="2 3" key="2">
    <citation type="journal article" date="2010" name="Stand. Genomic Sci.">
        <title>Complete genome sequence of Kribbella flavida type strain (IFO 14399).</title>
        <authorList>
            <person name="Pukall R."/>
            <person name="Lapidus A."/>
            <person name="Glavina Del Rio T."/>
            <person name="Copeland A."/>
            <person name="Tice H."/>
            <person name="Cheng J.-F."/>
            <person name="Lucas S."/>
            <person name="Chen F."/>
            <person name="Nolan M."/>
            <person name="LaButti K."/>
            <person name="Pati A."/>
            <person name="Ivanova N."/>
            <person name="Mavrommatis K."/>
            <person name="Mikhailova N."/>
            <person name="Pitluck S."/>
            <person name="Bruce D."/>
            <person name="Goodwin L."/>
            <person name="Land M."/>
            <person name="Hauser L."/>
            <person name="Chang Y.-J."/>
            <person name="Jeffries C.D."/>
            <person name="Chen A."/>
            <person name="Palaniappan K."/>
            <person name="Chain P."/>
            <person name="Rohde M."/>
            <person name="Goeker M."/>
            <person name="Bristow J."/>
            <person name="Eisen J.A."/>
            <person name="Markowitz V."/>
            <person name="Hugenholtz P."/>
            <person name="Kyrpides N.C."/>
            <person name="Klenk H.-P."/>
            <person name="Brettin T."/>
        </authorList>
    </citation>
    <scope>NUCLEOTIDE SEQUENCE [LARGE SCALE GENOMIC DNA]</scope>
    <source>
        <strain evidence="3">DSM 17836 / JCM 10339 / NBRC 14399</strain>
    </source>
</reference>
<proteinExistence type="predicted"/>
<dbReference type="AlphaFoldDB" id="D2PKQ7"/>
<evidence type="ECO:0000313" key="2">
    <source>
        <dbReference type="EMBL" id="ADB32374.1"/>
    </source>
</evidence>
<dbReference type="KEGG" id="kfl:Kfla_3313"/>
<dbReference type="HOGENOM" id="CLU_1784342_0_0_11"/>
<dbReference type="RefSeq" id="WP_012920930.1">
    <property type="nucleotide sequence ID" value="NC_013729.1"/>
</dbReference>
<sequence length="145" mass="16380">MIVPPSQSEVFVLSADDRRLVVDGPAIVDADGNRHDVPPKVLDALRFLETALREGYAVQVTTLNEELPLKEAALVAGIAEDEIRGYIAAGQLPVRKDEDDSADRVRLEHLLPFRRLERRQRQSRDYLRAEADDDSGLEPDFDFER</sequence>
<evidence type="ECO:0000256" key="1">
    <source>
        <dbReference type="SAM" id="MobiDB-lite"/>
    </source>
</evidence>
<organism evidence="2 3">
    <name type="scientific">Kribbella flavida (strain DSM 17836 / JCM 10339 / NBRC 14399)</name>
    <dbReference type="NCBI Taxonomy" id="479435"/>
    <lineage>
        <taxon>Bacteria</taxon>
        <taxon>Bacillati</taxon>
        <taxon>Actinomycetota</taxon>
        <taxon>Actinomycetes</taxon>
        <taxon>Propionibacteriales</taxon>
        <taxon>Kribbellaceae</taxon>
        <taxon>Kribbella</taxon>
    </lineage>
</organism>
<accession>D2PKQ7</accession>
<feature type="compositionally biased region" description="Acidic residues" evidence="1">
    <location>
        <begin position="131"/>
        <end position="145"/>
    </location>
</feature>